<sequence>MDGEEPNQNIEQEEILIEKEWDRIERLLAHQNRVANSLAVIEADKLFREVLGIISFGETVNEAIQNASDTFSNIKGLMEARKVYEDIIEVPGFSVDQKVAKQVTAIYLQAILDMMGKDYQEKGFWKKLANEITYFGELHPRLLRNIFVGILVFLVGVWFLADTTPGQWLVNLAVGLTHFILSWVWWLILILLVILGIVAVSWLFFERHRR</sequence>
<evidence type="ECO:0000313" key="3">
    <source>
        <dbReference type="Proteomes" id="UP000176651"/>
    </source>
</evidence>
<accession>A0A1F4NSN9</accession>
<keyword evidence="1" id="KW-0472">Membrane</keyword>
<dbReference type="AlphaFoldDB" id="A0A1F4NSN9"/>
<keyword evidence="1" id="KW-1133">Transmembrane helix</keyword>
<keyword evidence="1" id="KW-0812">Transmembrane</keyword>
<feature type="transmembrane region" description="Helical" evidence="1">
    <location>
        <begin position="142"/>
        <end position="160"/>
    </location>
</feature>
<dbReference type="EMBL" id="META01000003">
    <property type="protein sequence ID" value="OGB74297.1"/>
    <property type="molecule type" value="Genomic_DNA"/>
</dbReference>
<dbReference type="Proteomes" id="UP000176651">
    <property type="component" value="Unassembled WGS sequence"/>
</dbReference>
<evidence type="ECO:0000313" key="2">
    <source>
        <dbReference type="EMBL" id="OGB74297.1"/>
    </source>
</evidence>
<organism evidence="2 3">
    <name type="scientific">candidate division Kazan bacterium RBG_13_50_9</name>
    <dbReference type="NCBI Taxonomy" id="1798535"/>
    <lineage>
        <taxon>Bacteria</taxon>
        <taxon>Bacteria division Kazan-3B-28</taxon>
    </lineage>
</organism>
<gene>
    <name evidence="2" type="ORF">A2V68_00865</name>
</gene>
<proteinExistence type="predicted"/>
<reference evidence="2 3" key="1">
    <citation type="journal article" date="2016" name="Nat. Commun.">
        <title>Thousands of microbial genomes shed light on interconnected biogeochemical processes in an aquifer system.</title>
        <authorList>
            <person name="Anantharaman K."/>
            <person name="Brown C.T."/>
            <person name="Hug L.A."/>
            <person name="Sharon I."/>
            <person name="Castelle C.J."/>
            <person name="Probst A.J."/>
            <person name="Thomas B.C."/>
            <person name="Singh A."/>
            <person name="Wilkins M.J."/>
            <person name="Karaoz U."/>
            <person name="Brodie E.L."/>
            <person name="Williams K.H."/>
            <person name="Hubbard S.S."/>
            <person name="Banfield J.F."/>
        </authorList>
    </citation>
    <scope>NUCLEOTIDE SEQUENCE [LARGE SCALE GENOMIC DNA]</scope>
</reference>
<comment type="caution">
    <text evidence="2">The sequence shown here is derived from an EMBL/GenBank/DDBJ whole genome shotgun (WGS) entry which is preliminary data.</text>
</comment>
<name>A0A1F4NSN9_UNCK3</name>
<feature type="transmembrane region" description="Helical" evidence="1">
    <location>
        <begin position="180"/>
        <end position="205"/>
    </location>
</feature>
<dbReference type="STRING" id="1798535.A2V68_00865"/>
<protein>
    <submittedName>
        <fullName evidence="2">Uncharacterized protein</fullName>
    </submittedName>
</protein>
<evidence type="ECO:0000256" key="1">
    <source>
        <dbReference type="SAM" id="Phobius"/>
    </source>
</evidence>